<keyword evidence="3" id="KW-1185">Reference proteome</keyword>
<gene>
    <name evidence="2" type="ORF">NEJAP_1043</name>
</gene>
<keyword evidence="1" id="KW-0472">Membrane</keyword>
<feature type="transmembrane region" description="Helical" evidence="1">
    <location>
        <begin position="55"/>
        <end position="74"/>
    </location>
</feature>
<proteinExistence type="predicted"/>
<reference evidence="2 3" key="1">
    <citation type="journal article" date="2008" name="Int. J. Syst. Evol. Microbiol.">
        <title>Neptunomonas japonica sp. nov., an Osedax japonicus symbiont-like bacterium isolated from sediment adjacent to sperm whale carcasses off Kagoshima, Japan.</title>
        <authorList>
            <person name="Miyazaki M."/>
            <person name="Nogi Y."/>
            <person name="Fujiwara Y."/>
            <person name="Kawato M."/>
            <person name="Kubokawa K."/>
            <person name="Horikoshi K."/>
        </authorList>
    </citation>
    <scope>NUCLEOTIDE SEQUENCE [LARGE SCALE GENOMIC DNA]</scope>
    <source>
        <strain evidence="2 3">JAMM 1380</strain>
    </source>
</reference>
<keyword evidence="1" id="KW-0812">Transmembrane</keyword>
<evidence type="ECO:0000313" key="2">
    <source>
        <dbReference type="EMBL" id="BBB29000.1"/>
    </source>
</evidence>
<accession>A0A7R6PRD9</accession>
<dbReference type="Proteomes" id="UP000595332">
    <property type="component" value="Chromosome"/>
</dbReference>
<evidence type="ECO:0000256" key="1">
    <source>
        <dbReference type="SAM" id="Phobius"/>
    </source>
</evidence>
<dbReference type="EMBL" id="AP014546">
    <property type="protein sequence ID" value="BBB29000.1"/>
    <property type="molecule type" value="Genomic_DNA"/>
</dbReference>
<keyword evidence="1" id="KW-1133">Transmembrane helix</keyword>
<sequence>METEIIEQTMELKAEYIVGLSVLATIGIVTMWGMFWNAVAKSDEKIMDILKSSSFFKTVTVIGVIAATVVLSLANRLDGNITGAILSGIAGYVLGQLSGKTETTKEK</sequence>
<dbReference type="AlphaFoldDB" id="A0A7R6PRD9"/>
<feature type="transmembrane region" description="Helical" evidence="1">
    <location>
        <begin position="16"/>
        <end position="35"/>
    </location>
</feature>
<organism evidence="2 3">
    <name type="scientific">Neptunomonas japonica JAMM 1380</name>
    <dbReference type="NCBI Taxonomy" id="1441457"/>
    <lineage>
        <taxon>Bacteria</taxon>
        <taxon>Pseudomonadati</taxon>
        <taxon>Pseudomonadota</taxon>
        <taxon>Gammaproteobacteria</taxon>
        <taxon>Oceanospirillales</taxon>
        <taxon>Oceanospirillaceae</taxon>
        <taxon>Neptunomonas</taxon>
    </lineage>
</organism>
<protein>
    <submittedName>
        <fullName evidence="2">Uncharacterized protein</fullName>
    </submittedName>
</protein>
<name>A0A7R6PRD9_9GAMM</name>
<dbReference type="KEGG" id="njp:NEJAP_1043"/>
<evidence type="ECO:0000313" key="3">
    <source>
        <dbReference type="Proteomes" id="UP000595332"/>
    </source>
</evidence>
<dbReference type="RefSeq" id="WP_201349641.1">
    <property type="nucleotide sequence ID" value="NZ_AP014546.1"/>
</dbReference>